<name>A0ABU7VIT7_9BACI</name>
<protein>
    <submittedName>
        <fullName evidence="1">Uncharacterized protein</fullName>
    </submittedName>
</protein>
<sequence>MTKENFIESKEKETEYFLEKISELLNAGKEFLDNEYVKQFGQLSKMFNIIRGSAQIIANKKFERFLKGFNNGKPTDVQIKKLANYIDDEKKAEYISDTFSKVLLSNSSKACLLMGSLLHDIVENKTNLSYQDLNCLSALVSFFDYDIDNYKWIFDNFSYRSNISESTIRMRARKQKMEYMSIMLTVEKSVTHHLLIKRFEADSDASSNGEDIDVESEIDEYYVITDIGKKIMSYISRVSKAS</sequence>
<reference evidence="1 2" key="1">
    <citation type="submission" date="2024-01" db="EMBL/GenBank/DDBJ databases">
        <title>Survival strategy associated with biotechnological potential of Virgibacillus dokdonensis T4.6 isolated from salt-fermented shrimp paste.</title>
        <authorList>
            <person name="Doan T.V."/>
            <person name="Quach N.T."/>
            <person name="Phi Q.-T."/>
        </authorList>
    </citation>
    <scope>NUCLEOTIDE SEQUENCE [LARGE SCALE GENOMIC DNA]</scope>
    <source>
        <strain evidence="1 2">T4.6</strain>
    </source>
</reference>
<evidence type="ECO:0000313" key="1">
    <source>
        <dbReference type="EMBL" id="MEF2293127.1"/>
    </source>
</evidence>
<keyword evidence="2" id="KW-1185">Reference proteome</keyword>
<gene>
    <name evidence="1" type="ORF">V2W34_14090</name>
</gene>
<dbReference type="RefSeq" id="WP_331805675.1">
    <property type="nucleotide sequence ID" value="NZ_JAZHPM010000026.1"/>
</dbReference>
<accession>A0ABU7VIT7</accession>
<dbReference type="EMBL" id="JAZHPM010000026">
    <property type="protein sequence ID" value="MEF2293127.1"/>
    <property type="molecule type" value="Genomic_DNA"/>
</dbReference>
<comment type="caution">
    <text evidence="1">The sequence shown here is derived from an EMBL/GenBank/DDBJ whole genome shotgun (WGS) entry which is preliminary data.</text>
</comment>
<dbReference type="Proteomes" id="UP001356080">
    <property type="component" value="Unassembled WGS sequence"/>
</dbReference>
<evidence type="ECO:0000313" key="2">
    <source>
        <dbReference type="Proteomes" id="UP001356080"/>
    </source>
</evidence>
<organism evidence="1 2">
    <name type="scientific">Virgibacillus dokdonensis</name>
    <dbReference type="NCBI Taxonomy" id="302167"/>
    <lineage>
        <taxon>Bacteria</taxon>
        <taxon>Bacillati</taxon>
        <taxon>Bacillota</taxon>
        <taxon>Bacilli</taxon>
        <taxon>Bacillales</taxon>
        <taxon>Bacillaceae</taxon>
        <taxon>Virgibacillus</taxon>
    </lineage>
</organism>
<proteinExistence type="predicted"/>